<gene>
    <name evidence="2" type="ORF">BJG93_11820</name>
</gene>
<dbReference type="InterPro" id="IPR025166">
    <property type="entry name" value="Integrase_DNA_bind_dom"/>
</dbReference>
<dbReference type="STRING" id="754502.BJG93_11820"/>
<dbReference type="Pfam" id="PF13356">
    <property type="entry name" value="Arm-DNA-bind_3"/>
    <property type="match status" value="1"/>
</dbReference>
<dbReference type="InterPro" id="IPR038488">
    <property type="entry name" value="Integrase_DNA-bd_sf"/>
</dbReference>
<dbReference type="Gene3D" id="3.30.160.390">
    <property type="entry name" value="Integrase, DNA-binding domain"/>
    <property type="match status" value="1"/>
</dbReference>
<reference evidence="2" key="2">
    <citation type="submission" date="2021-06" db="EMBL/GenBank/DDBJ databases">
        <authorList>
            <person name="Rogers T.H."/>
            <person name="Ramsay J.P."/>
            <person name="Wang P."/>
            <person name="Terpolilli J."/>
        </authorList>
    </citation>
    <scope>NUCLEOTIDE SEQUENCE</scope>
    <source>
        <strain evidence="2">WSM5005</strain>
    </source>
</reference>
<evidence type="ECO:0000313" key="2">
    <source>
        <dbReference type="EMBL" id="APA86011.1"/>
    </source>
</evidence>
<proteinExistence type="predicted"/>
<accession>A0A1I9YI78</accession>
<feature type="domain" description="Integrase DNA-binding" evidence="1">
    <location>
        <begin position="3"/>
        <end position="80"/>
    </location>
</feature>
<protein>
    <submittedName>
        <fullName evidence="2">Arm DNA-binding domain-containing protein</fullName>
    </submittedName>
</protein>
<organism evidence="2 3">
    <name type="scientific">Paraburkholderia sprentiae WSM5005</name>
    <dbReference type="NCBI Taxonomy" id="754502"/>
    <lineage>
        <taxon>Bacteria</taxon>
        <taxon>Pseudomonadati</taxon>
        <taxon>Pseudomonadota</taxon>
        <taxon>Betaproteobacteria</taxon>
        <taxon>Burkholderiales</taxon>
        <taxon>Burkholderiaceae</taxon>
        <taxon>Paraburkholderia</taxon>
    </lineage>
</organism>
<evidence type="ECO:0000313" key="3">
    <source>
        <dbReference type="Proteomes" id="UP000179860"/>
    </source>
</evidence>
<dbReference type="RefSeq" id="WP_051374460.1">
    <property type="nucleotide sequence ID" value="NZ_CP017561.2"/>
</dbReference>
<keyword evidence="2" id="KW-0238">DNA-binding</keyword>
<dbReference type="Proteomes" id="UP000179860">
    <property type="component" value="Chromosome 1"/>
</dbReference>
<dbReference type="GO" id="GO:0003677">
    <property type="term" value="F:DNA binding"/>
    <property type="evidence" value="ECO:0007669"/>
    <property type="project" value="UniProtKB-KW"/>
</dbReference>
<reference evidence="2" key="1">
    <citation type="submission" date="2016-09" db="EMBL/GenBank/DDBJ databases">
        <title>The Complete Genome of Burkholderia sprentiae wsm5005.</title>
        <authorList>
            <person name="De Meyer S."/>
            <person name="Wang P."/>
            <person name="Terpolilli J."/>
        </authorList>
    </citation>
    <scope>NUCLEOTIDE SEQUENCE [LARGE SCALE GENOMIC DNA]</scope>
    <source>
        <strain evidence="2">WSM5005</strain>
    </source>
</reference>
<dbReference type="AlphaFoldDB" id="A0A1I9YI78"/>
<keyword evidence="3" id="KW-1185">Reference proteome</keyword>
<dbReference type="EMBL" id="CP017561">
    <property type="protein sequence ID" value="APA86011.1"/>
    <property type="molecule type" value="Genomic_DNA"/>
</dbReference>
<sequence>MALTDIAMRRANGPKSRQSCLTAGALCLLVTSDQGKYSRRKYRLGGEEKSPSSGAYQQVTLAAVRNVRIEARASFAAGVAGEVRKEQRAARQNEAGRVKVSMRVSVDSEGELSIRPGTRRMNLNPSETVQPRAFLDAARNVSHRIGKHGTD</sequence>
<dbReference type="KEGG" id="pspw:BJG93_11820"/>
<name>A0A1I9YI78_9BURK</name>
<evidence type="ECO:0000259" key="1">
    <source>
        <dbReference type="Pfam" id="PF13356"/>
    </source>
</evidence>